<evidence type="ECO:0000313" key="13">
    <source>
        <dbReference type="Proteomes" id="UP000271708"/>
    </source>
</evidence>
<evidence type="ECO:0000256" key="3">
    <source>
        <dbReference type="ARBA" id="ARBA00022617"/>
    </source>
</evidence>
<evidence type="ECO:0000256" key="1">
    <source>
        <dbReference type="ARBA" id="ARBA00001970"/>
    </source>
</evidence>
<dbReference type="PROSITE" id="PS51318">
    <property type="entry name" value="TAT"/>
    <property type="match status" value="1"/>
</dbReference>
<protein>
    <submittedName>
        <fullName evidence="12">Dyp-type peroxidase</fullName>
    </submittedName>
</protein>
<proteinExistence type="inferred from homology"/>
<evidence type="ECO:0000313" key="12">
    <source>
        <dbReference type="EMBL" id="QGX08416.1"/>
    </source>
</evidence>
<evidence type="ECO:0000259" key="10">
    <source>
        <dbReference type="Pfam" id="PF04261"/>
    </source>
</evidence>
<keyword evidence="2 12" id="KW-0575">Peroxidase</keyword>
<comment type="similarity">
    <text evidence="8">Belongs to the DyP-type peroxidase family.</text>
</comment>
<keyword evidence="5" id="KW-0732">Signal</keyword>
<accession>A0A650GDW5</accession>
<dbReference type="GO" id="GO:0046872">
    <property type="term" value="F:metal ion binding"/>
    <property type="evidence" value="ECO:0007669"/>
    <property type="project" value="UniProtKB-KW"/>
</dbReference>
<feature type="domain" description="Dyp-type peroxidase C-terminal" evidence="11">
    <location>
        <begin position="215"/>
        <end position="402"/>
    </location>
</feature>
<evidence type="ECO:0000256" key="4">
    <source>
        <dbReference type="ARBA" id="ARBA00022723"/>
    </source>
</evidence>
<feature type="region of interest" description="Disordered" evidence="9">
    <location>
        <begin position="194"/>
        <end position="213"/>
    </location>
</feature>
<dbReference type="AlphaFoldDB" id="A0A650GDW5"/>
<dbReference type="InterPro" id="IPR048328">
    <property type="entry name" value="Dyp_perox_C"/>
</dbReference>
<dbReference type="InterPro" id="IPR011008">
    <property type="entry name" value="Dimeric_a/b-barrel"/>
</dbReference>
<evidence type="ECO:0000259" key="11">
    <source>
        <dbReference type="Pfam" id="PF20628"/>
    </source>
</evidence>
<dbReference type="InterPro" id="IPR006311">
    <property type="entry name" value="TAT_signal"/>
</dbReference>
<evidence type="ECO:0000256" key="6">
    <source>
        <dbReference type="ARBA" id="ARBA00023002"/>
    </source>
</evidence>
<keyword evidence="7" id="KW-0408">Iron</keyword>
<sequence length="415" mass="44063">MTPGSSGGHGLRRRTLLGSGVGAALAGSAAVLTAAGPARPVAAAAEQTSPGPRTVAFYGDRQAGVTTPPQTHTRWVALDLARGSDLADLRRVLRMWTQDLARITQGVPPLADHTPELTLDPAHLSVTVGLGRSAFARLGRLDLAPPWLRDLPSFATDALQDRWSGGDVVLQIGSSSLEATARVQRALVRAAGSTTTSRWTQAGHRGPSPEPSWATQRNAFGQVDGTVQPAVDGLDDDLLWRDASSGAWEHASTLVLRRVAMNLDTWEQLDGHAKEAAIGRRLGDGAPLTGGGERTPPDLHATDADGLTVIDPSSHMARAMPREPWERFLRRPYSFELPGADDVGTLTRAQTARSAHGLLFAAYCADAHRQYVPVQRRLAEADLLNIWTVTTGSTLVAVLPGVHPGEALGERVLDG</sequence>
<feature type="domain" description="Dyp-type peroxidase N-terminal" evidence="10">
    <location>
        <begin position="62"/>
        <end position="205"/>
    </location>
</feature>
<evidence type="ECO:0000256" key="5">
    <source>
        <dbReference type="ARBA" id="ARBA00022729"/>
    </source>
</evidence>
<comment type="cofactor">
    <cofactor evidence="1">
        <name>heme b</name>
        <dbReference type="ChEBI" id="CHEBI:60344"/>
    </cofactor>
</comment>
<evidence type="ECO:0000256" key="2">
    <source>
        <dbReference type="ARBA" id="ARBA00022559"/>
    </source>
</evidence>
<feature type="region of interest" description="Disordered" evidence="9">
    <location>
        <begin position="280"/>
        <end position="303"/>
    </location>
</feature>
<reference evidence="12 13" key="1">
    <citation type="submission" date="2019-09" db="EMBL/GenBank/DDBJ databases">
        <title>Complete Genome Sequence of Janibacter melonis M714 with both human health impact and industrial applications.</title>
        <authorList>
            <person name="Jin M."/>
            <person name="Zhao Q.R."/>
        </authorList>
    </citation>
    <scope>NUCLEOTIDE SEQUENCE [LARGE SCALE GENOMIC DNA]</scope>
    <source>
        <strain evidence="12 13">M714</strain>
    </source>
</reference>
<evidence type="ECO:0000256" key="9">
    <source>
        <dbReference type="SAM" id="MobiDB-lite"/>
    </source>
</evidence>
<dbReference type="PANTHER" id="PTHR30521:SF4">
    <property type="entry name" value="DEFERROCHELATASE"/>
    <property type="match status" value="1"/>
</dbReference>
<keyword evidence="3" id="KW-0349">Heme</keyword>
<dbReference type="InterPro" id="IPR006314">
    <property type="entry name" value="Dyp_peroxidase"/>
</dbReference>
<dbReference type="EMBL" id="CP044548">
    <property type="protein sequence ID" value="QGX08416.1"/>
    <property type="molecule type" value="Genomic_DNA"/>
</dbReference>
<evidence type="ECO:0000256" key="7">
    <source>
        <dbReference type="ARBA" id="ARBA00023004"/>
    </source>
</evidence>
<gene>
    <name evidence="12" type="ORF">EEW87_16645</name>
</gene>
<dbReference type="GO" id="GO:0020037">
    <property type="term" value="F:heme binding"/>
    <property type="evidence" value="ECO:0007669"/>
    <property type="project" value="InterPro"/>
</dbReference>
<dbReference type="NCBIfam" id="TIGR01413">
    <property type="entry name" value="Dyp_perox_fam"/>
    <property type="match status" value="1"/>
</dbReference>
<keyword evidence="4" id="KW-0479">Metal-binding</keyword>
<organism evidence="12 13">
    <name type="scientific">Janibacter melonis</name>
    <dbReference type="NCBI Taxonomy" id="262209"/>
    <lineage>
        <taxon>Bacteria</taxon>
        <taxon>Bacillati</taxon>
        <taxon>Actinomycetota</taxon>
        <taxon>Actinomycetes</taxon>
        <taxon>Micrococcales</taxon>
        <taxon>Intrasporangiaceae</taxon>
        <taxon>Janibacter</taxon>
    </lineage>
</organism>
<dbReference type="GO" id="GO:0004601">
    <property type="term" value="F:peroxidase activity"/>
    <property type="evidence" value="ECO:0007669"/>
    <property type="project" value="UniProtKB-KW"/>
</dbReference>
<dbReference type="GO" id="GO:0005829">
    <property type="term" value="C:cytosol"/>
    <property type="evidence" value="ECO:0007669"/>
    <property type="project" value="TreeGrafter"/>
</dbReference>
<dbReference type="KEGG" id="jme:EEW87_16645"/>
<dbReference type="SUPFAM" id="SSF54909">
    <property type="entry name" value="Dimeric alpha+beta barrel"/>
    <property type="match status" value="1"/>
</dbReference>
<dbReference type="Proteomes" id="UP000271708">
    <property type="component" value="Chromosome"/>
</dbReference>
<dbReference type="RefSeq" id="WP_123092807.1">
    <property type="nucleotide sequence ID" value="NZ_CAJFZZ010000078.1"/>
</dbReference>
<dbReference type="Pfam" id="PF20628">
    <property type="entry name" value="Dyp_perox_C"/>
    <property type="match status" value="1"/>
</dbReference>
<name>A0A650GDW5_9MICO</name>
<dbReference type="Pfam" id="PF04261">
    <property type="entry name" value="Dyp_perox_N"/>
    <property type="match status" value="1"/>
</dbReference>
<dbReference type="InterPro" id="IPR048327">
    <property type="entry name" value="Dyp_perox_N"/>
</dbReference>
<dbReference type="PROSITE" id="PS51404">
    <property type="entry name" value="DYP_PEROXIDASE"/>
    <property type="match status" value="1"/>
</dbReference>
<dbReference type="PANTHER" id="PTHR30521">
    <property type="entry name" value="DEFERROCHELATASE/PEROXIDASE"/>
    <property type="match status" value="1"/>
</dbReference>
<dbReference type="GeneID" id="59161391"/>
<keyword evidence="6" id="KW-0560">Oxidoreductase</keyword>
<evidence type="ECO:0000256" key="8">
    <source>
        <dbReference type="ARBA" id="ARBA00025737"/>
    </source>
</evidence>